<proteinExistence type="predicted"/>
<evidence type="ECO:0000313" key="2">
    <source>
        <dbReference type="Proteomes" id="UP000289166"/>
    </source>
</evidence>
<dbReference type="PANTHER" id="PTHR43861:SF6">
    <property type="entry name" value="METHYLTRANSFERASE TYPE 11"/>
    <property type="match status" value="1"/>
</dbReference>
<keyword evidence="1" id="KW-0808">Transferase</keyword>
<dbReference type="InterPro" id="IPR029063">
    <property type="entry name" value="SAM-dependent_MTases_sf"/>
</dbReference>
<accession>A0A4Q0I5U8</accession>
<dbReference type="Gene3D" id="3.40.50.150">
    <property type="entry name" value="Vaccinia Virus protein VP39"/>
    <property type="match status" value="1"/>
</dbReference>
<comment type="caution">
    <text evidence="1">The sequence shown here is derived from an EMBL/GenBank/DDBJ whole genome shotgun (WGS) entry which is preliminary data.</text>
</comment>
<dbReference type="EMBL" id="RLII01000007">
    <property type="protein sequence ID" value="RXE59257.1"/>
    <property type="molecule type" value="Genomic_DNA"/>
</dbReference>
<dbReference type="GO" id="GO:0032259">
    <property type="term" value="P:methylation"/>
    <property type="evidence" value="ECO:0007669"/>
    <property type="project" value="UniProtKB-KW"/>
</dbReference>
<reference evidence="2" key="1">
    <citation type="submission" date="2018-11" db="EMBL/GenBank/DDBJ databases">
        <title>Genome sequencing of a novel mesophilic and cellulolytic organism within the genus Hungateiclostridium.</title>
        <authorList>
            <person name="Rettenmaier R."/>
            <person name="Liebl W."/>
            <person name="Zverlov V."/>
        </authorList>
    </citation>
    <scope>NUCLEOTIDE SEQUENCE [LARGE SCALE GENOMIC DNA]</scope>
    <source>
        <strain evidence="2">N2K1</strain>
    </source>
</reference>
<organism evidence="1 2">
    <name type="scientific">Acetivibrio mesophilus</name>
    <dbReference type="NCBI Taxonomy" id="2487273"/>
    <lineage>
        <taxon>Bacteria</taxon>
        <taxon>Bacillati</taxon>
        <taxon>Bacillota</taxon>
        <taxon>Clostridia</taxon>
        <taxon>Eubacteriales</taxon>
        <taxon>Oscillospiraceae</taxon>
        <taxon>Acetivibrio</taxon>
    </lineage>
</organism>
<dbReference type="OrthoDB" id="9794575at2"/>
<name>A0A4Q0I5U8_9FIRM</name>
<dbReference type="Pfam" id="PF13489">
    <property type="entry name" value="Methyltransf_23"/>
    <property type="match status" value="1"/>
</dbReference>
<evidence type="ECO:0000313" key="1">
    <source>
        <dbReference type="EMBL" id="RXE59257.1"/>
    </source>
</evidence>
<dbReference type="GO" id="GO:0008168">
    <property type="term" value="F:methyltransferase activity"/>
    <property type="evidence" value="ECO:0007669"/>
    <property type="project" value="UniProtKB-KW"/>
</dbReference>
<sequence length="291" mass="33295">MSSKEYLPNTDSFENTSCPLCNNESSSLVYEINSYKYNRCNNCDLVYLNPRLNEESLLSYYAQDSFYTEYSAGTGYEIQEKALRSTFSKYMKELRKRNVTGGKLLEIGCGFGFLLDEAKDFFDYRIGTDFSKEAVNHAKKFADDVYCGGLEAIPEDTTTKFDCVINFSVLEHVYNPNTFIQEIHNYMTPKGSLVISTPFIGGMWYKVLGKKWPFFIPPEHVCLYNHNSISRLMKQNGFKNTEIFISSHAWPIAVFLSKMGMHKLSSMTTKLKIGDAPLFVPFTIINIIGFK</sequence>
<dbReference type="CDD" id="cd02440">
    <property type="entry name" value="AdoMet_MTases"/>
    <property type="match status" value="1"/>
</dbReference>
<protein>
    <submittedName>
        <fullName evidence="1">Class I SAM-dependent methyltransferase</fullName>
    </submittedName>
</protein>
<keyword evidence="2" id="KW-1185">Reference proteome</keyword>
<keyword evidence="1" id="KW-0489">Methyltransferase</keyword>
<gene>
    <name evidence="1" type="ORF">EFD62_07750</name>
</gene>
<dbReference type="SUPFAM" id="SSF53335">
    <property type="entry name" value="S-adenosyl-L-methionine-dependent methyltransferases"/>
    <property type="match status" value="1"/>
</dbReference>
<dbReference type="PANTHER" id="PTHR43861">
    <property type="entry name" value="TRANS-ACONITATE 2-METHYLTRANSFERASE-RELATED"/>
    <property type="match status" value="1"/>
</dbReference>
<dbReference type="Proteomes" id="UP000289166">
    <property type="component" value="Unassembled WGS sequence"/>
</dbReference>
<dbReference type="AlphaFoldDB" id="A0A4Q0I5U8"/>